<sequence>MPLNCCGSNVFVVVSTLEGLRGDVNIEKIKKHDCVVLKVYELKILIGLRHRSLNFCVIAKNQRTPDGGVLTSRMVTSRPSEWISTGCLNKAKLNQIMQHTIHSSIR</sequence>
<accession>A0A6A4TIJ2</accession>
<proteinExistence type="predicted"/>
<name>A0A6A4TIJ2_SCOMX</name>
<dbReference type="AlphaFoldDB" id="A0A6A4TIJ2"/>
<comment type="caution">
    <text evidence="1">The sequence shown here is derived from an EMBL/GenBank/DDBJ whole genome shotgun (WGS) entry which is preliminary data.</text>
</comment>
<evidence type="ECO:0000313" key="1">
    <source>
        <dbReference type="EMBL" id="KAF0043530.1"/>
    </source>
</evidence>
<evidence type="ECO:0000313" key="2">
    <source>
        <dbReference type="Proteomes" id="UP000438429"/>
    </source>
</evidence>
<organism evidence="1 2">
    <name type="scientific">Scophthalmus maximus</name>
    <name type="common">Turbot</name>
    <name type="synonym">Psetta maxima</name>
    <dbReference type="NCBI Taxonomy" id="52904"/>
    <lineage>
        <taxon>Eukaryota</taxon>
        <taxon>Metazoa</taxon>
        <taxon>Chordata</taxon>
        <taxon>Craniata</taxon>
        <taxon>Vertebrata</taxon>
        <taxon>Euteleostomi</taxon>
        <taxon>Actinopterygii</taxon>
        <taxon>Neopterygii</taxon>
        <taxon>Teleostei</taxon>
        <taxon>Neoteleostei</taxon>
        <taxon>Acanthomorphata</taxon>
        <taxon>Carangaria</taxon>
        <taxon>Pleuronectiformes</taxon>
        <taxon>Pleuronectoidei</taxon>
        <taxon>Scophthalmidae</taxon>
        <taxon>Scophthalmus</taxon>
    </lineage>
</organism>
<reference evidence="1 2" key="1">
    <citation type="submission" date="2019-06" db="EMBL/GenBank/DDBJ databases">
        <title>Draft genomes of female and male turbot (Scophthalmus maximus).</title>
        <authorList>
            <person name="Xu H."/>
            <person name="Xu X.-W."/>
            <person name="Shao C."/>
            <person name="Chen S."/>
        </authorList>
    </citation>
    <scope>NUCLEOTIDE SEQUENCE [LARGE SCALE GENOMIC DNA]</scope>
    <source>
        <strain evidence="1">Ysfricsl-2016a</strain>
        <tissue evidence="1">Blood</tissue>
    </source>
</reference>
<dbReference type="EMBL" id="VEVO01000004">
    <property type="protein sequence ID" value="KAF0043530.1"/>
    <property type="molecule type" value="Genomic_DNA"/>
</dbReference>
<gene>
    <name evidence="1" type="ORF">F2P81_004867</name>
</gene>
<dbReference type="Proteomes" id="UP000438429">
    <property type="component" value="Unassembled WGS sequence"/>
</dbReference>
<protein>
    <submittedName>
        <fullName evidence="1">Uncharacterized protein</fullName>
    </submittedName>
</protein>